<dbReference type="PANTHER" id="PTHR16803:SF0">
    <property type="entry name" value="HIGH AFFINITY IMMUNOGLOBULIN EPSILON RECEPTOR SUBUNIT GAMMA"/>
    <property type="match status" value="1"/>
</dbReference>
<evidence type="ECO:0000256" key="7">
    <source>
        <dbReference type="SAM" id="Phobius"/>
    </source>
</evidence>
<dbReference type="Ensembl" id="ENSGMOT00000048523.1">
    <property type="protein sequence ID" value="ENSGMOP00000039207.1"/>
    <property type="gene ID" value="ENSGMOG00000034805.1"/>
</dbReference>
<dbReference type="InterPro" id="IPR042340">
    <property type="entry name" value="FCER1G"/>
</dbReference>
<evidence type="ECO:0000256" key="2">
    <source>
        <dbReference type="ARBA" id="ARBA00022475"/>
    </source>
</evidence>
<evidence type="ECO:0000256" key="4">
    <source>
        <dbReference type="ARBA" id="ARBA00022859"/>
    </source>
</evidence>
<dbReference type="PANTHER" id="PTHR16803">
    <property type="entry name" value="HIGH AFFINITY IMMUNOGLOBULIN EPSILON RECEPTOR GAMMA-SUBUNIT"/>
    <property type="match status" value="1"/>
</dbReference>
<evidence type="ECO:0000313" key="8">
    <source>
        <dbReference type="Ensembl" id="ENSGMOP00000039207.1"/>
    </source>
</evidence>
<dbReference type="GO" id="GO:0032998">
    <property type="term" value="C:Fc-epsilon receptor I complex"/>
    <property type="evidence" value="ECO:0007669"/>
    <property type="project" value="InterPro"/>
</dbReference>
<keyword evidence="7" id="KW-0472">Membrane</keyword>
<feature type="transmembrane region" description="Helical" evidence="7">
    <location>
        <begin position="6"/>
        <end position="32"/>
    </location>
</feature>
<sequence length="70" mass="7871">MLPVVFSLLHTVCYVLDAILIAYSIVLTVLYIRAAPRAAVLTRPLCLRQGLTPHISDTYETIRVEKKAQM</sequence>
<comment type="subcellular location">
    <subcellularLocation>
        <location evidence="1">Cell membrane</location>
        <topology evidence="1">Single-pass type I membrane protein</topology>
    </subcellularLocation>
</comment>
<dbReference type="AlphaFoldDB" id="A0A8C5AZZ0"/>
<dbReference type="GO" id="GO:0019767">
    <property type="term" value="F:IgE receptor activity"/>
    <property type="evidence" value="ECO:0007669"/>
    <property type="project" value="InterPro"/>
</dbReference>
<dbReference type="InterPro" id="IPR021663">
    <property type="entry name" value="CD3_zeta/IgE_Fc_rcpt_gamma"/>
</dbReference>
<evidence type="ECO:0000256" key="5">
    <source>
        <dbReference type="ARBA" id="ARBA00023157"/>
    </source>
</evidence>
<accession>A0A8C5AZZ0</accession>
<keyword evidence="4" id="KW-0391">Immunity</keyword>
<dbReference type="GO" id="GO:0002376">
    <property type="term" value="P:immune system process"/>
    <property type="evidence" value="ECO:0007669"/>
    <property type="project" value="UniProtKB-KW"/>
</dbReference>
<organism evidence="8 9">
    <name type="scientific">Gadus morhua</name>
    <name type="common">Atlantic cod</name>
    <dbReference type="NCBI Taxonomy" id="8049"/>
    <lineage>
        <taxon>Eukaryota</taxon>
        <taxon>Metazoa</taxon>
        <taxon>Chordata</taxon>
        <taxon>Craniata</taxon>
        <taxon>Vertebrata</taxon>
        <taxon>Euteleostomi</taxon>
        <taxon>Actinopterygii</taxon>
        <taxon>Neopterygii</taxon>
        <taxon>Teleostei</taxon>
        <taxon>Neoteleostei</taxon>
        <taxon>Acanthomorphata</taxon>
        <taxon>Zeiogadaria</taxon>
        <taxon>Gadariae</taxon>
        <taxon>Gadiformes</taxon>
        <taxon>Gadoidei</taxon>
        <taxon>Gadidae</taxon>
        <taxon>Gadus</taxon>
    </lineage>
</organism>
<evidence type="ECO:0000256" key="6">
    <source>
        <dbReference type="ARBA" id="ARBA00023170"/>
    </source>
</evidence>
<reference evidence="8" key="2">
    <citation type="submission" date="2025-09" db="UniProtKB">
        <authorList>
            <consortium name="Ensembl"/>
        </authorList>
    </citation>
    <scope>IDENTIFICATION</scope>
</reference>
<dbReference type="Pfam" id="PF11628">
    <property type="entry name" value="TCR_zetazeta"/>
    <property type="match status" value="1"/>
</dbReference>
<name>A0A8C5AZZ0_GADMO</name>
<keyword evidence="9" id="KW-1185">Reference proteome</keyword>
<evidence type="ECO:0000313" key="9">
    <source>
        <dbReference type="Proteomes" id="UP000694546"/>
    </source>
</evidence>
<evidence type="ECO:0000256" key="3">
    <source>
        <dbReference type="ARBA" id="ARBA00022553"/>
    </source>
</evidence>
<keyword evidence="2" id="KW-1003">Cell membrane</keyword>
<evidence type="ECO:0000256" key="1">
    <source>
        <dbReference type="ARBA" id="ARBA00004251"/>
    </source>
</evidence>
<keyword evidence="7" id="KW-1133">Transmembrane helix</keyword>
<reference evidence="8" key="1">
    <citation type="submission" date="2025-08" db="UniProtKB">
        <authorList>
            <consortium name="Ensembl"/>
        </authorList>
    </citation>
    <scope>IDENTIFICATION</scope>
</reference>
<keyword evidence="7" id="KW-0812">Transmembrane</keyword>
<proteinExistence type="predicted"/>
<dbReference type="GeneTree" id="ENSGT00940000174764"/>
<protein>
    <submittedName>
        <fullName evidence="8">Uncharacterized protein</fullName>
    </submittedName>
</protein>
<keyword evidence="5" id="KW-1015">Disulfide bond</keyword>
<dbReference type="Proteomes" id="UP000694546">
    <property type="component" value="Chromosome 8"/>
</dbReference>
<keyword evidence="3" id="KW-0597">Phosphoprotein</keyword>
<keyword evidence="6" id="KW-0675">Receptor</keyword>